<accession>A0ABT7ZCA6</accession>
<evidence type="ECO:0000313" key="4">
    <source>
        <dbReference type="Proteomes" id="UP001174050"/>
    </source>
</evidence>
<feature type="domain" description="Aldehyde dehydrogenase" evidence="2">
    <location>
        <begin position="86"/>
        <end position="527"/>
    </location>
</feature>
<keyword evidence="4" id="KW-1185">Reference proteome</keyword>
<dbReference type="Gene3D" id="3.40.605.10">
    <property type="entry name" value="Aldehyde Dehydrogenase, Chain A, domain 1"/>
    <property type="match status" value="1"/>
</dbReference>
<reference evidence="3" key="1">
    <citation type="submission" date="2023-06" db="EMBL/GenBank/DDBJ databases">
        <title>WGS-Sequencing of Streptomyces ficellus isolate 21 collected from sand in Gara Djebilet Iron Mine in Algeria.</title>
        <authorList>
            <person name="Zegers G.P."/>
            <person name="Gomez A."/>
            <person name="Gueddou A."/>
            <person name="Zahara A.F."/>
            <person name="Worth M."/>
            <person name="Sevigny J.L."/>
            <person name="Tisa L."/>
        </authorList>
    </citation>
    <scope>NUCLEOTIDE SEQUENCE</scope>
    <source>
        <strain evidence="3">AS11</strain>
    </source>
</reference>
<dbReference type="PANTHER" id="PTHR43353">
    <property type="entry name" value="SUCCINATE-SEMIALDEHYDE DEHYDROGENASE, MITOCHONDRIAL"/>
    <property type="match status" value="1"/>
</dbReference>
<evidence type="ECO:0000256" key="1">
    <source>
        <dbReference type="ARBA" id="ARBA00023002"/>
    </source>
</evidence>
<dbReference type="InterPro" id="IPR016162">
    <property type="entry name" value="Ald_DH_N"/>
</dbReference>
<dbReference type="InterPro" id="IPR016163">
    <property type="entry name" value="Ald_DH_C"/>
</dbReference>
<dbReference type="Gene3D" id="3.40.309.10">
    <property type="entry name" value="Aldehyde Dehydrogenase, Chain A, domain 2"/>
    <property type="match status" value="1"/>
</dbReference>
<gene>
    <name evidence="3" type="ORF">QWM81_24090</name>
</gene>
<dbReference type="Proteomes" id="UP001174050">
    <property type="component" value="Unassembled WGS sequence"/>
</dbReference>
<proteinExistence type="predicted"/>
<dbReference type="EMBL" id="JAUEPL010000043">
    <property type="protein sequence ID" value="MDN3297070.1"/>
    <property type="molecule type" value="Genomic_DNA"/>
</dbReference>
<name>A0ABT7ZCA6_9ACTN</name>
<comment type="caution">
    <text evidence="3">The sequence shown here is derived from an EMBL/GenBank/DDBJ whole genome shotgun (WGS) entry which is preliminary data.</text>
</comment>
<dbReference type="RefSeq" id="WP_290114423.1">
    <property type="nucleotide sequence ID" value="NZ_JAUEPL010000043.1"/>
</dbReference>
<dbReference type="PANTHER" id="PTHR43353:SF5">
    <property type="entry name" value="SUCCINATE-SEMIALDEHYDE DEHYDROGENASE, MITOCHONDRIAL"/>
    <property type="match status" value="1"/>
</dbReference>
<dbReference type="SUPFAM" id="SSF53720">
    <property type="entry name" value="ALDH-like"/>
    <property type="match status" value="1"/>
</dbReference>
<dbReference type="InterPro" id="IPR015590">
    <property type="entry name" value="Aldehyde_DH_dom"/>
</dbReference>
<sequence length="576" mass="62781">MNRHASAPIRGGGDRGVAAGAVTLRGAHHAVHDPILTYRSYVGGKDIDSDKHVYTVTTRSILDDVFESLTLKRRLEQRRTEPQEAGHRVVGRVALADDDTVAAASAAAAQAAVEWARVPHARRMALGAAVRRRIVEGCDAMVDVLIAEGTPRALAEWQVAGLLETFSEETLGWLDELMHREFTHGSRRLVVRRQPDGVVCVNPPQNAPAASALFGITALMAGNAVVVRAPRSAPLGVMYALREFVVPALEEIGAPAGVLNVVCGRPGPMMRHWLETPHTDDILYIGSTENGLAFQEECVRRGKKPILELAGNDCVVIWRDADLDTAAEALTECFYGSGQICMVPNQVLVHPAVADELLDRLRTAVSRLRPGYPDEDGVLLSPVLRSERFFEFVKDALDHGARVVHGARRLEVDGSPSDTGLFLEPTVLRIDGLTRARDVEAVRCETFFPLLPVVVPEAADDDELLGLFLEYVNSNPYGLRNSVWADDERILARFEQEIVNGGLLKINDSHIGFLPYLPTHGGTGLTGGVFGEANYPMLRTSHLQGVSVARGIRPHDAVFGSYAALRQAREEARRSL</sequence>
<evidence type="ECO:0000313" key="3">
    <source>
        <dbReference type="EMBL" id="MDN3297070.1"/>
    </source>
</evidence>
<dbReference type="Pfam" id="PF00171">
    <property type="entry name" value="Aldedh"/>
    <property type="match status" value="1"/>
</dbReference>
<keyword evidence="1" id="KW-0560">Oxidoreductase</keyword>
<dbReference type="InterPro" id="IPR016161">
    <property type="entry name" value="Ald_DH/histidinol_DH"/>
</dbReference>
<protein>
    <submittedName>
        <fullName evidence="3">Aldehyde dehydrogenase</fullName>
    </submittedName>
</protein>
<organism evidence="3 4">
    <name type="scientific">Streptomyces ficellus</name>
    <dbReference type="NCBI Taxonomy" id="1977088"/>
    <lineage>
        <taxon>Bacteria</taxon>
        <taxon>Bacillati</taxon>
        <taxon>Actinomycetota</taxon>
        <taxon>Actinomycetes</taxon>
        <taxon>Kitasatosporales</taxon>
        <taxon>Streptomycetaceae</taxon>
        <taxon>Streptomyces</taxon>
    </lineage>
</organism>
<evidence type="ECO:0000259" key="2">
    <source>
        <dbReference type="Pfam" id="PF00171"/>
    </source>
</evidence>
<dbReference type="InterPro" id="IPR050740">
    <property type="entry name" value="Aldehyde_DH_Superfamily"/>
</dbReference>